<proteinExistence type="predicted"/>
<accession>A0A174K7W6</accession>
<organism evidence="1 2">
    <name type="scientific">Faecalicatena contorta</name>
    <dbReference type="NCBI Taxonomy" id="39482"/>
    <lineage>
        <taxon>Bacteria</taxon>
        <taxon>Bacillati</taxon>
        <taxon>Bacillota</taxon>
        <taxon>Clostridia</taxon>
        <taxon>Lachnospirales</taxon>
        <taxon>Lachnospiraceae</taxon>
        <taxon>Faecalicatena</taxon>
    </lineage>
</organism>
<dbReference type="Proteomes" id="UP000095544">
    <property type="component" value="Unassembled WGS sequence"/>
</dbReference>
<dbReference type="AlphaFoldDB" id="A0A174K7W6"/>
<dbReference type="EMBL" id="CYZU01000052">
    <property type="protein sequence ID" value="CUP05299.1"/>
    <property type="molecule type" value="Genomic_DNA"/>
</dbReference>
<evidence type="ECO:0000313" key="2">
    <source>
        <dbReference type="Proteomes" id="UP000095544"/>
    </source>
</evidence>
<dbReference type="OrthoDB" id="9914068at2"/>
<name>A0A174K7W6_9FIRM</name>
<sequence length="53" mass="6516">MRQSNNERTQEIISMEEYLERRQEKRRTEFMKEPQKRRAAEWSAALEIATLFV</sequence>
<dbReference type="RefSeq" id="WP_153920911.1">
    <property type="nucleotide sequence ID" value="NZ_BQNQ01000001.1"/>
</dbReference>
<evidence type="ECO:0000313" key="1">
    <source>
        <dbReference type="EMBL" id="CUP05299.1"/>
    </source>
</evidence>
<protein>
    <submittedName>
        <fullName evidence="1">Uncharacterized protein</fullName>
    </submittedName>
</protein>
<reference evidence="1 2" key="1">
    <citation type="submission" date="2015-09" db="EMBL/GenBank/DDBJ databases">
        <authorList>
            <consortium name="Pathogen Informatics"/>
        </authorList>
    </citation>
    <scope>NUCLEOTIDE SEQUENCE [LARGE SCALE GENOMIC DNA]</scope>
    <source>
        <strain evidence="1 2">2789STDY5834876</strain>
    </source>
</reference>
<dbReference type="GeneID" id="93334328"/>
<gene>
    <name evidence="1" type="ORF">ERS852491_04130</name>
</gene>